<evidence type="ECO:0008006" key="2">
    <source>
        <dbReference type="Google" id="ProtNLM"/>
    </source>
</evidence>
<proteinExistence type="predicted"/>
<dbReference type="AlphaFoldDB" id="A0A645G4U1"/>
<protein>
    <recommendedName>
        <fullName evidence="2">Twitching motility protein PilT</fullName>
    </recommendedName>
</protein>
<sequence>MIKLIVGLKGTGKTKHLIELVNRSVETSPGNVVCIEKGNKLIFDIRHQVRLIDTEVYSVDSADSLYGLVCGVLAANYDIKDVFIDSALKICDEKLDEFTELIAKLDAIAGNFEINFVITSSIALDNLPEKLKGYLI</sequence>
<organism evidence="1">
    <name type="scientific">bioreactor metagenome</name>
    <dbReference type="NCBI Taxonomy" id="1076179"/>
    <lineage>
        <taxon>unclassified sequences</taxon>
        <taxon>metagenomes</taxon>
        <taxon>ecological metagenomes</taxon>
    </lineage>
</organism>
<name>A0A645G4U1_9ZZZZ</name>
<evidence type="ECO:0000313" key="1">
    <source>
        <dbReference type="EMBL" id="MPN21878.1"/>
    </source>
</evidence>
<accession>A0A645G4U1</accession>
<gene>
    <name evidence="1" type="ORF">SDC9_169260</name>
</gene>
<reference evidence="1" key="1">
    <citation type="submission" date="2019-08" db="EMBL/GenBank/DDBJ databases">
        <authorList>
            <person name="Kucharzyk K."/>
            <person name="Murdoch R.W."/>
            <person name="Higgins S."/>
            <person name="Loffler F."/>
        </authorList>
    </citation>
    <scope>NUCLEOTIDE SEQUENCE</scope>
</reference>
<dbReference type="EMBL" id="VSSQ01069958">
    <property type="protein sequence ID" value="MPN21878.1"/>
    <property type="molecule type" value="Genomic_DNA"/>
</dbReference>
<comment type="caution">
    <text evidence="1">The sequence shown here is derived from an EMBL/GenBank/DDBJ whole genome shotgun (WGS) entry which is preliminary data.</text>
</comment>